<dbReference type="EMBL" id="RYYV01000010">
    <property type="protein sequence ID" value="RUL74055.1"/>
    <property type="molecule type" value="Genomic_DNA"/>
</dbReference>
<keyword evidence="3" id="KW-1185">Reference proteome</keyword>
<sequence>MLATIKKILTFTLLVFATSDASSANYPSYQLDHITVTKLVYAPANSTTLVYAKDSQWNNIPGNFRIYNNYPIVGACDGQPGEENKFRILEFAEANDLPVSIRLNAMHAGEPLTWVDSVVVTSTGQLPTGEIRPQAVTTVTGELVGIEESGTSYSTSIYVKDASGQIYNMSNWNPCYSSEASRTAQRRLLGMELEALKNNAQVTMKGNVFLDELDLLP</sequence>
<feature type="chain" id="PRO_5019310153" evidence="1">
    <location>
        <begin position="25"/>
        <end position="217"/>
    </location>
</feature>
<proteinExistence type="predicted"/>
<accession>A0A432M488</accession>
<reference evidence="2 3" key="1">
    <citation type="submission" date="2018-12" db="EMBL/GenBank/DDBJ databases">
        <title>Dyella dinghuensis sp. nov. DHOA06 and Dyella choica sp. nov. 4M-K27, isolated from forest soil.</title>
        <authorList>
            <person name="Qiu L.-H."/>
            <person name="Gao Z.-H."/>
        </authorList>
    </citation>
    <scope>NUCLEOTIDE SEQUENCE [LARGE SCALE GENOMIC DNA]</scope>
    <source>
        <strain evidence="2 3">4M-K27</strain>
    </source>
</reference>
<evidence type="ECO:0000256" key="1">
    <source>
        <dbReference type="SAM" id="SignalP"/>
    </source>
</evidence>
<evidence type="ECO:0000313" key="3">
    <source>
        <dbReference type="Proteomes" id="UP000274358"/>
    </source>
</evidence>
<protein>
    <submittedName>
        <fullName evidence="2">Uncharacterized protein</fullName>
    </submittedName>
</protein>
<organism evidence="2 3">
    <name type="scientific">Dyella choica</name>
    <dbReference type="NCBI Taxonomy" id="1927959"/>
    <lineage>
        <taxon>Bacteria</taxon>
        <taxon>Pseudomonadati</taxon>
        <taxon>Pseudomonadota</taxon>
        <taxon>Gammaproteobacteria</taxon>
        <taxon>Lysobacterales</taxon>
        <taxon>Rhodanobacteraceae</taxon>
        <taxon>Dyella</taxon>
    </lineage>
</organism>
<comment type="caution">
    <text evidence="2">The sequence shown here is derived from an EMBL/GenBank/DDBJ whole genome shotgun (WGS) entry which is preliminary data.</text>
</comment>
<gene>
    <name evidence="2" type="ORF">EKH80_14590</name>
</gene>
<dbReference type="Proteomes" id="UP000274358">
    <property type="component" value="Unassembled WGS sequence"/>
</dbReference>
<feature type="signal peptide" evidence="1">
    <location>
        <begin position="1"/>
        <end position="24"/>
    </location>
</feature>
<dbReference type="AlphaFoldDB" id="A0A432M488"/>
<dbReference type="RefSeq" id="WP_126685501.1">
    <property type="nucleotide sequence ID" value="NZ_RYYV01000010.1"/>
</dbReference>
<keyword evidence="1" id="KW-0732">Signal</keyword>
<name>A0A432M488_9GAMM</name>
<evidence type="ECO:0000313" key="2">
    <source>
        <dbReference type="EMBL" id="RUL74055.1"/>
    </source>
</evidence>